<dbReference type="EMBL" id="JBHSKP010000024">
    <property type="protein sequence ID" value="MFC5155603.1"/>
    <property type="molecule type" value="Genomic_DNA"/>
</dbReference>
<sequence>MRVRVKGRVRGWSGRSRLAKVDLYSRGTVYLVMWTGTLILMVVLLSTPVRQSAPVPLVVAGQVLALAEGVVFARLARHAMDAYLGQGRVPRRLLGWSLATGAATITVATVLTIMASSPDLLATVLAMALVAPSAVHALMVPVKVTTLIQSIGLVLLFALVTVGGLGLWEALFTTVFTGFMTAWMAFTSRVSMWVIAVMWELREARDVQARLAVAEERLRFGRDLHDVMGRNLAVVALKSELAVQLSRRGRPEAVDQMLEVQRIARETQREVREIVRGYREADLRVELEGARGVLDAAGIACTVVVGELELRDEVRSALGWVVREATTNVLRHGDTRRCTISLGAVDGAALLVVENDGAAQSSPGAAGAGTGSSVVGSDGSGITGSGSGFGSAGRPGSGLAGLRERLSAVGGVLEAGPARSGHFRLTARVPLPLPGEGA</sequence>
<evidence type="ECO:0000313" key="7">
    <source>
        <dbReference type="Proteomes" id="UP001596160"/>
    </source>
</evidence>
<keyword evidence="1" id="KW-0808">Transferase</keyword>
<dbReference type="InterPro" id="IPR050482">
    <property type="entry name" value="Sensor_HK_TwoCompSys"/>
</dbReference>
<keyword evidence="3" id="KW-0902">Two-component regulatory system</keyword>
<keyword evidence="4" id="KW-1133">Transmembrane helix</keyword>
<keyword evidence="4" id="KW-0812">Transmembrane</keyword>
<protein>
    <submittedName>
        <fullName evidence="6">Sensor histidine kinase</fullName>
    </submittedName>
</protein>
<proteinExistence type="predicted"/>
<name>A0ABW0APH0_9ACTN</name>
<feature type="transmembrane region" description="Helical" evidence="4">
    <location>
        <begin position="120"/>
        <end position="140"/>
    </location>
</feature>
<evidence type="ECO:0000313" key="6">
    <source>
        <dbReference type="EMBL" id="MFC5155603.1"/>
    </source>
</evidence>
<dbReference type="InterPro" id="IPR036890">
    <property type="entry name" value="HATPase_C_sf"/>
</dbReference>
<dbReference type="Gene3D" id="3.30.565.10">
    <property type="entry name" value="Histidine kinase-like ATPase, C-terminal domain"/>
    <property type="match status" value="1"/>
</dbReference>
<keyword evidence="4" id="KW-0472">Membrane</keyword>
<feature type="transmembrane region" description="Helical" evidence="4">
    <location>
        <begin position="27"/>
        <end position="47"/>
    </location>
</feature>
<dbReference type="GO" id="GO:0016301">
    <property type="term" value="F:kinase activity"/>
    <property type="evidence" value="ECO:0007669"/>
    <property type="project" value="UniProtKB-KW"/>
</dbReference>
<accession>A0ABW0APH0</accession>
<evidence type="ECO:0000256" key="1">
    <source>
        <dbReference type="ARBA" id="ARBA00022679"/>
    </source>
</evidence>
<evidence type="ECO:0000259" key="5">
    <source>
        <dbReference type="Pfam" id="PF07730"/>
    </source>
</evidence>
<evidence type="ECO:0000256" key="3">
    <source>
        <dbReference type="ARBA" id="ARBA00023012"/>
    </source>
</evidence>
<evidence type="ECO:0000256" key="2">
    <source>
        <dbReference type="ARBA" id="ARBA00022777"/>
    </source>
</evidence>
<dbReference type="CDD" id="cd16917">
    <property type="entry name" value="HATPase_UhpB-NarQ-NarX-like"/>
    <property type="match status" value="1"/>
</dbReference>
<comment type="caution">
    <text evidence="6">The sequence shown here is derived from an EMBL/GenBank/DDBJ whole genome shotgun (WGS) entry which is preliminary data.</text>
</comment>
<dbReference type="RefSeq" id="WP_344483651.1">
    <property type="nucleotide sequence ID" value="NZ_BAAASB010000021.1"/>
</dbReference>
<gene>
    <name evidence="6" type="ORF">ACFPRH_28155</name>
</gene>
<reference evidence="7" key="1">
    <citation type="journal article" date="2019" name="Int. J. Syst. Evol. Microbiol.">
        <title>The Global Catalogue of Microorganisms (GCM) 10K type strain sequencing project: providing services to taxonomists for standard genome sequencing and annotation.</title>
        <authorList>
            <consortium name="The Broad Institute Genomics Platform"/>
            <consortium name="The Broad Institute Genome Sequencing Center for Infectious Disease"/>
            <person name="Wu L."/>
            <person name="Ma J."/>
        </authorList>
    </citation>
    <scope>NUCLEOTIDE SEQUENCE [LARGE SCALE GENOMIC DNA]</scope>
    <source>
        <strain evidence="7">PCU 266</strain>
    </source>
</reference>
<feature type="domain" description="Signal transduction histidine kinase subgroup 3 dimerisation and phosphoacceptor" evidence="5">
    <location>
        <begin position="216"/>
        <end position="283"/>
    </location>
</feature>
<evidence type="ECO:0000256" key="4">
    <source>
        <dbReference type="SAM" id="Phobius"/>
    </source>
</evidence>
<feature type="transmembrane region" description="Helical" evidence="4">
    <location>
        <begin position="53"/>
        <end position="73"/>
    </location>
</feature>
<dbReference type="PANTHER" id="PTHR24421">
    <property type="entry name" value="NITRATE/NITRITE SENSOR PROTEIN NARX-RELATED"/>
    <property type="match status" value="1"/>
</dbReference>
<dbReference type="Gene3D" id="1.20.5.1930">
    <property type="match status" value="1"/>
</dbReference>
<organism evidence="6 7">
    <name type="scientific">Streptomyces amakusaensis</name>
    <dbReference type="NCBI Taxonomy" id="67271"/>
    <lineage>
        <taxon>Bacteria</taxon>
        <taxon>Bacillati</taxon>
        <taxon>Actinomycetota</taxon>
        <taxon>Actinomycetes</taxon>
        <taxon>Kitasatosporales</taxon>
        <taxon>Streptomycetaceae</taxon>
        <taxon>Streptomyces</taxon>
    </lineage>
</organism>
<dbReference type="PANTHER" id="PTHR24421:SF63">
    <property type="entry name" value="SENSOR HISTIDINE KINASE DESK"/>
    <property type="match status" value="1"/>
</dbReference>
<dbReference type="InterPro" id="IPR011712">
    <property type="entry name" value="Sig_transdc_His_kin_sub3_dim/P"/>
</dbReference>
<keyword evidence="2 6" id="KW-0418">Kinase</keyword>
<dbReference type="Pfam" id="PF07730">
    <property type="entry name" value="HisKA_3"/>
    <property type="match status" value="1"/>
</dbReference>
<dbReference type="Proteomes" id="UP001596160">
    <property type="component" value="Unassembled WGS sequence"/>
</dbReference>
<feature type="transmembrane region" description="Helical" evidence="4">
    <location>
        <begin position="147"/>
        <end position="168"/>
    </location>
</feature>
<keyword evidence="7" id="KW-1185">Reference proteome</keyword>
<feature type="transmembrane region" description="Helical" evidence="4">
    <location>
        <begin position="93"/>
        <end position="114"/>
    </location>
</feature>